<dbReference type="Proteomes" id="UP000076502">
    <property type="component" value="Unassembled WGS sequence"/>
</dbReference>
<dbReference type="GO" id="GO:0032259">
    <property type="term" value="P:methylation"/>
    <property type="evidence" value="ECO:0007669"/>
    <property type="project" value="UniProtKB-KW"/>
</dbReference>
<evidence type="ECO:0000313" key="2">
    <source>
        <dbReference type="Proteomes" id="UP000076502"/>
    </source>
</evidence>
<dbReference type="GO" id="GO:0005634">
    <property type="term" value="C:nucleus"/>
    <property type="evidence" value="ECO:0007669"/>
    <property type="project" value="TreeGrafter"/>
</dbReference>
<dbReference type="EMBL" id="KQ434793">
    <property type="protein sequence ID" value="KZC05500.1"/>
    <property type="molecule type" value="Genomic_DNA"/>
</dbReference>
<proteinExistence type="predicted"/>
<gene>
    <name evidence="1" type="ORF">WN55_06983</name>
</gene>
<dbReference type="GO" id="GO:0000793">
    <property type="term" value="C:condensed chromosome"/>
    <property type="evidence" value="ECO:0007669"/>
    <property type="project" value="TreeGrafter"/>
</dbReference>
<dbReference type="GO" id="GO:0006303">
    <property type="term" value="P:double-strand break repair via nonhomologous end joining"/>
    <property type="evidence" value="ECO:0007669"/>
    <property type="project" value="TreeGrafter"/>
</dbReference>
<feature type="non-terminal residue" evidence="1">
    <location>
        <position position="1"/>
    </location>
</feature>
<dbReference type="GO" id="GO:0046975">
    <property type="term" value="F:histone H3K36 methyltransferase activity"/>
    <property type="evidence" value="ECO:0007669"/>
    <property type="project" value="TreeGrafter"/>
</dbReference>
<dbReference type="GO" id="GO:0031297">
    <property type="term" value="P:replication fork processing"/>
    <property type="evidence" value="ECO:0007669"/>
    <property type="project" value="TreeGrafter"/>
</dbReference>
<organism evidence="1 2">
    <name type="scientific">Dufourea novaeangliae</name>
    <name type="common">Sweat bee</name>
    <dbReference type="NCBI Taxonomy" id="178035"/>
    <lineage>
        <taxon>Eukaryota</taxon>
        <taxon>Metazoa</taxon>
        <taxon>Ecdysozoa</taxon>
        <taxon>Arthropoda</taxon>
        <taxon>Hexapoda</taxon>
        <taxon>Insecta</taxon>
        <taxon>Pterygota</taxon>
        <taxon>Neoptera</taxon>
        <taxon>Endopterygota</taxon>
        <taxon>Hymenoptera</taxon>
        <taxon>Apocrita</taxon>
        <taxon>Aculeata</taxon>
        <taxon>Apoidea</taxon>
        <taxon>Anthophila</taxon>
        <taxon>Halictidae</taxon>
        <taxon>Rophitinae</taxon>
        <taxon>Dufourea</taxon>
    </lineage>
</organism>
<dbReference type="GO" id="GO:0044774">
    <property type="term" value="P:mitotic DNA integrity checkpoint signaling"/>
    <property type="evidence" value="ECO:0007669"/>
    <property type="project" value="TreeGrafter"/>
</dbReference>
<dbReference type="GO" id="GO:0035861">
    <property type="term" value="C:site of double-strand break"/>
    <property type="evidence" value="ECO:0007669"/>
    <property type="project" value="TreeGrafter"/>
</dbReference>
<dbReference type="GO" id="GO:0042800">
    <property type="term" value="F:histone H3K4 methyltransferase activity"/>
    <property type="evidence" value="ECO:0007669"/>
    <property type="project" value="TreeGrafter"/>
</dbReference>
<evidence type="ECO:0000313" key="1">
    <source>
        <dbReference type="EMBL" id="KZC05500.1"/>
    </source>
</evidence>
<dbReference type="GO" id="GO:0003690">
    <property type="term" value="F:double-stranded DNA binding"/>
    <property type="evidence" value="ECO:0007669"/>
    <property type="project" value="TreeGrafter"/>
</dbReference>
<dbReference type="GO" id="GO:0000014">
    <property type="term" value="F:single-stranded DNA endodeoxyribonuclease activity"/>
    <property type="evidence" value="ECO:0007669"/>
    <property type="project" value="TreeGrafter"/>
</dbReference>
<dbReference type="OrthoDB" id="7600185at2759"/>
<dbReference type="STRING" id="178035.A0A154P2Z0"/>
<dbReference type="InterPro" id="IPR036397">
    <property type="entry name" value="RNaseH_sf"/>
</dbReference>
<sequence>IANRKGVVFYQDNARPHVSLITRQKLLELGWDVLPHPPYSPDLAPSDFHLFRSLQNSPNGKNFNSLVEIKNHVEKFFAEKPERFWKGGVFKLPERWRKVVEQNGTYII</sequence>
<dbReference type="InterPro" id="IPR052709">
    <property type="entry name" value="Transposase-MT_Hybrid"/>
</dbReference>
<keyword evidence="1" id="KW-0808">Transferase</keyword>
<dbReference type="GO" id="GO:0000729">
    <property type="term" value="P:DNA double-strand break processing"/>
    <property type="evidence" value="ECO:0007669"/>
    <property type="project" value="TreeGrafter"/>
</dbReference>
<reference evidence="1 2" key="1">
    <citation type="submission" date="2015-07" db="EMBL/GenBank/DDBJ databases">
        <title>The genome of Dufourea novaeangliae.</title>
        <authorList>
            <person name="Pan H."/>
            <person name="Kapheim K."/>
        </authorList>
    </citation>
    <scope>NUCLEOTIDE SEQUENCE [LARGE SCALE GENOMIC DNA]</scope>
    <source>
        <strain evidence="1">0120121106</strain>
        <tissue evidence="1">Whole body</tissue>
    </source>
</reference>
<accession>A0A154P2Z0</accession>
<dbReference type="GO" id="GO:0015074">
    <property type="term" value="P:DNA integration"/>
    <property type="evidence" value="ECO:0007669"/>
    <property type="project" value="TreeGrafter"/>
</dbReference>
<dbReference type="GO" id="GO:0003697">
    <property type="term" value="F:single-stranded DNA binding"/>
    <property type="evidence" value="ECO:0007669"/>
    <property type="project" value="TreeGrafter"/>
</dbReference>
<keyword evidence="2" id="KW-1185">Reference proteome</keyword>
<dbReference type="Gene3D" id="3.30.420.10">
    <property type="entry name" value="Ribonuclease H-like superfamily/Ribonuclease H"/>
    <property type="match status" value="1"/>
</dbReference>
<dbReference type="PANTHER" id="PTHR46060:SF2">
    <property type="entry name" value="HISTONE-LYSINE N-METHYLTRANSFERASE SETMAR"/>
    <property type="match status" value="1"/>
</dbReference>
<protein>
    <submittedName>
        <fullName evidence="1">Histone-lysine N-methyltransferase SETMAR</fullName>
    </submittedName>
</protein>
<name>A0A154P2Z0_DUFNO</name>
<dbReference type="AlphaFoldDB" id="A0A154P2Z0"/>
<keyword evidence="1" id="KW-0489">Methyltransferase</keyword>
<dbReference type="GO" id="GO:0044547">
    <property type="term" value="F:DNA topoisomerase binding"/>
    <property type="evidence" value="ECO:0007669"/>
    <property type="project" value="TreeGrafter"/>
</dbReference>
<dbReference type="PANTHER" id="PTHR46060">
    <property type="entry name" value="MARINER MOS1 TRANSPOSASE-LIKE PROTEIN"/>
    <property type="match status" value="1"/>
</dbReference>